<dbReference type="eggNOG" id="KOG0714">
    <property type="taxonomic scope" value="Eukaryota"/>
</dbReference>
<feature type="transmembrane region" description="Helical" evidence="2">
    <location>
        <begin position="410"/>
        <end position="430"/>
    </location>
</feature>
<dbReference type="PROSITE" id="PS50076">
    <property type="entry name" value="DNAJ_2"/>
    <property type="match status" value="1"/>
</dbReference>
<evidence type="ECO:0000313" key="4">
    <source>
        <dbReference type="EMBL" id="EME29846.1"/>
    </source>
</evidence>
<feature type="domain" description="J" evidence="3">
    <location>
        <begin position="353"/>
        <end position="410"/>
    </location>
</feature>
<dbReference type="EMBL" id="KB454505">
    <property type="protein sequence ID" value="EME29846.1"/>
    <property type="molecule type" value="Genomic_DNA"/>
</dbReference>
<evidence type="ECO:0000313" key="5">
    <source>
        <dbReference type="Proteomes" id="UP000030680"/>
    </source>
</evidence>
<reference evidence="5" key="1">
    <citation type="journal article" date="2013" name="Science">
        <title>Gene transfer from bacteria and archaea facilitated evolution of an extremophilic eukaryote.</title>
        <authorList>
            <person name="Schonknecht G."/>
            <person name="Chen W.H."/>
            <person name="Ternes C.M."/>
            <person name="Barbier G.G."/>
            <person name="Shrestha R.P."/>
            <person name="Stanke M."/>
            <person name="Brautigam A."/>
            <person name="Baker B.J."/>
            <person name="Banfield J.F."/>
            <person name="Garavito R.M."/>
            <person name="Carr K."/>
            <person name="Wilkerson C."/>
            <person name="Rensing S.A."/>
            <person name="Gagneul D."/>
            <person name="Dickenson N.E."/>
            <person name="Oesterhelt C."/>
            <person name="Lercher M.J."/>
            <person name="Weber A.P."/>
        </authorList>
    </citation>
    <scope>NUCLEOTIDE SEQUENCE [LARGE SCALE GENOMIC DNA]</scope>
    <source>
        <strain evidence="5">074W</strain>
    </source>
</reference>
<dbReference type="STRING" id="130081.M2W2D4"/>
<keyword evidence="4" id="KW-0346">Stress response</keyword>
<protein>
    <submittedName>
        <fullName evidence="4">DNAJ heat shock protein, putative isoform 2</fullName>
    </submittedName>
</protein>
<dbReference type="Pfam" id="PF00226">
    <property type="entry name" value="DnaJ"/>
    <property type="match status" value="1"/>
</dbReference>
<keyword evidence="5" id="KW-1185">Reference proteome</keyword>
<keyword evidence="2" id="KW-1133">Transmembrane helix</keyword>
<dbReference type="InterPro" id="IPR001623">
    <property type="entry name" value="DnaJ_domain"/>
</dbReference>
<evidence type="ECO:0000259" key="3">
    <source>
        <dbReference type="PROSITE" id="PS50076"/>
    </source>
</evidence>
<organism evidence="4 5">
    <name type="scientific">Galdieria sulphuraria</name>
    <name type="common">Red alga</name>
    <dbReference type="NCBI Taxonomy" id="130081"/>
    <lineage>
        <taxon>Eukaryota</taxon>
        <taxon>Rhodophyta</taxon>
        <taxon>Bangiophyceae</taxon>
        <taxon>Galdieriales</taxon>
        <taxon>Galdieriaceae</taxon>
        <taxon>Galdieria</taxon>
    </lineage>
</organism>
<dbReference type="CDD" id="cd06257">
    <property type="entry name" value="DnaJ"/>
    <property type="match status" value="1"/>
</dbReference>
<dbReference type="SMART" id="SM00271">
    <property type="entry name" value="DnaJ"/>
    <property type="match status" value="1"/>
</dbReference>
<name>M2W2D4_GALSU</name>
<dbReference type="GeneID" id="17088614"/>
<dbReference type="InterPro" id="IPR036869">
    <property type="entry name" value="J_dom_sf"/>
</dbReference>
<proteinExistence type="predicted"/>
<dbReference type="InterPro" id="IPR053025">
    <property type="entry name" value="Mito_ATP_Synthase-Asso"/>
</dbReference>
<dbReference type="SUPFAM" id="SSF46565">
    <property type="entry name" value="Chaperone J-domain"/>
    <property type="match status" value="1"/>
</dbReference>
<gene>
    <name evidence="4" type="ORF">Gasu_28450</name>
</gene>
<dbReference type="Gene3D" id="1.10.287.110">
    <property type="entry name" value="DnaJ domain"/>
    <property type="match status" value="1"/>
</dbReference>
<evidence type="ECO:0000256" key="2">
    <source>
        <dbReference type="SAM" id="Phobius"/>
    </source>
</evidence>
<sequence>MTSSTRWFLRYCSTRALKGIPFKLTTKEALESFLHWTDSNPLGIRLQPSSIYVRTLQVPIYLFEADILSQFEYEKTSMGRLFYQSLVNPSKTYHLGAQYIRGSDNYRYTCGNTHMQLYVGPEPLLGRARELYIPASEFHSLRTLTSSEASDAQRVCIKEDVAERYFTYRICQLERERISKDSKQRVTDIADCLVVEVSFKRKNLSCIYFPVYEISFCSSMRHFRYWMNGVTGMVSGDPIFSSMKTASYASAGCGLFCLLSGITHMIPDLSLEYSLQFMGISYIIFGFLAHLMSASQWQRSGMGLMEPSMDETNSSDYHKKENNGHHGRHNHSNQRERQSKNNESTSSVIHNLNYYDTLQVDQNATLKQIKASFYRLVLKYHPDRFPRDEACAEKMKEILEAYSVLGNRKLLLIWLVITQLTEYIYVYILFEYNNMDSVETCNV</sequence>
<dbReference type="PANTHER" id="PTHR44873:SF1">
    <property type="entry name" value="DNAJ HOMOLOG SUBFAMILY C MEMBER 30, MITOCHONDRIAL"/>
    <property type="match status" value="1"/>
</dbReference>
<dbReference type="RefSeq" id="XP_005706366.1">
    <property type="nucleotide sequence ID" value="XM_005706309.1"/>
</dbReference>
<keyword evidence="2" id="KW-0812">Transmembrane</keyword>
<dbReference type="Gramene" id="EME29846">
    <property type="protein sequence ID" value="EME29846"/>
    <property type="gene ID" value="Gasu_28450"/>
</dbReference>
<keyword evidence="2" id="KW-0472">Membrane</keyword>
<dbReference type="KEGG" id="gsl:Gasu_28450"/>
<accession>M2W2D4</accession>
<dbReference type="Proteomes" id="UP000030680">
    <property type="component" value="Unassembled WGS sequence"/>
</dbReference>
<dbReference type="OrthoDB" id="445556at2759"/>
<evidence type="ECO:0000256" key="1">
    <source>
        <dbReference type="SAM" id="MobiDB-lite"/>
    </source>
</evidence>
<feature type="region of interest" description="Disordered" evidence="1">
    <location>
        <begin position="308"/>
        <end position="343"/>
    </location>
</feature>
<feature type="transmembrane region" description="Helical" evidence="2">
    <location>
        <begin position="273"/>
        <end position="292"/>
    </location>
</feature>
<dbReference type="PANTHER" id="PTHR44873">
    <property type="entry name" value="DNAJ HOMOLOG SUBFAMILY C MEMBER 30, MITOCHONDRIAL"/>
    <property type="match status" value="1"/>
</dbReference>
<dbReference type="PRINTS" id="PR00625">
    <property type="entry name" value="JDOMAIN"/>
</dbReference>
<dbReference type="AlphaFoldDB" id="M2W2D4"/>